<proteinExistence type="predicted"/>
<name>A0A1G7X190_9FLAO</name>
<keyword evidence="2" id="KW-1185">Reference proteome</keyword>
<dbReference type="OrthoDB" id="581689at2"/>
<evidence type="ECO:0000313" key="1">
    <source>
        <dbReference type="EMBL" id="SDG77907.1"/>
    </source>
</evidence>
<dbReference type="Proteomes" id="UP000199296">
    <property type="component" value="Unassembled WGS sequence"/>
</dbReference>
<organism evidence="1 2">
    <name type="scientific">Psychroflexus sediminis</name>
    <dbReference type="NCBI Taxonomy" id="470826"/>
    <lineage>
        <taxon>Bacteria</taxon>
        <taxon>Pseudomonadati</taxon>
        <taxon>Bacteroidota</taxon>
        <taxon>Flavobacteriia</taxon>
        <taxon>Flavobacteriales</taxon>
        <taxon>Flavobacteriaceae</taxon>
        <taxon>Psychroflexus</taxon>
    </lineage>
</organism>
<reference evidence="1 2" key="1">
    <citation type="submission" date="2016-10" db="EMBL/GenBank/DDBJ databases">
        <authorList>
            <person name="de Groot N.N."/>
        </authorList>
    </citation>
    <scope>NUCLEOTIDE SEQUENCE [LARGE SCALE GENOMIC DNA]</scope>
    <source>
        <strain evidence="1 2">DSM 19803</strain>
    </source>
</reference>
<protein>
    <submittedName>
        <fullName evidence="1">Uncharacterized protein</fullName>
    </submittedName>
</protein>
<dbReference type="AlphaFoldDB" id="A0A1G7X190"/>
<dbReference type="EMBL" id="FNCW01000007">
    <property type="protein sequence ID" value="SDG77907.1"/>
    <property type="molecule type" value="Genomic_DNA"/>
</dbReference>
<accession>A0A1G7X190</accession>
<gene>
    <name evidence="1" type="ORF">SAMN04488027_10719</name>
</gene>
<evidence type="ECO:0000313" key="2">
    <source>
        <dbReference type="Proteomes" id="UP000199296"/>
    </source>
</evidence>
<sequence length="348" mass="39914">MNLKQSFTIALILGVLSITAWELYWRSQGYFPDLDDDKYLWARTRAKVDEATKSDVVLIGSSRVLFNIQVDVWEELTGVKPIQLANAGSTPLPTFHDIVENTDFKGTVLVGVTPPLFFSTTVEQAPPWTRASSRSEFYNNRTYAQRLNYILSIPLQNNFAFISNDDESWFDDINLKAILNTIELPDRIGKPKEPPFRRFQDIDIHRNVRMKERMVSDTAFANSIKAVWKSMLTSEPKPPPPDKKGTMDYFLSDLKKFQARGGQVILLRNPSHGFFKDLESLAMPRKEFWDRLVAEARVPAYHYEDHEGLNAFETIEWSHLSASDADAFTENFVRILLKDGLITNLKTN</sequence>
<dbReference type="RefSeq" id="WP_093367952.1">
    <property type="nucleotide sequence ID" value="NZ_FNCW01000007.1"/>
</dbReference>
<dbReference type="STRING" id="470826.SAMN04488027_10719"/>